<dbReference type="InterPro" id="IPR006015">
    <property type="entry name" value="Universal_stress_UspA"/>
</dbReference>
<dbReference type="RefSeq" id="WP_072861896.1">
    <property type="nucleotide sequence ID" value="NZ_FQUX01000003.1"/>
</dbReference>
<dbReference type="PANTHER" id="PTHR46268:SF6">
    <property type="entry name" value="UNIVERSAL STRESS PROTEIN UP12"/>
    <property type="match status" value="1"/>
</dbReference>
<protein>
    <submittedName>
        <fullName evidence="3">Nucleotide-binding universal stress protein, UspA family</fullName>
    </submittedName>
</protein>
<dbReference type="SUPFAM" id="SSF52402">
    <property type="entry name" value="Adenine nucleotide alpha hydrolases-like"/>
    <property type="match status" value="2"/>
</dbReference>
<dbReference type="EMBL" id="FQUX01000003">
    <property type="protein sequence ID" value="SHF30690.1"/>
    <property type="molecule type" value="Genomic_DNA"/>
</dbReference>
<feature type="domain" description="UspA" evidence="2">
    <location>
        <begin position="1"/>
        <end position="142"/>
    </location>
</feature>
<evidence type="ECO:0000256" key="1">
    <source>
        <dbReference type="ARBA" id="ARBA00008791"/>
    </source>
</evidence>
<dbReference type="PRINTS" id="PR01438">
    <property type="entry name" value="UNVRSLSTRESS"/>
</dbReference>
<dbReference type="PANTHER" id="PTHR46268">
    <property type="entry name" value="STRESS RESPONSE PROTEIN NHAX"/>
    <property type="match status" value="1"/>
</dbReference>
<reference evidence="4" key="1">
    <citation type="submission" date="2016-11" db="EMBL/GenBank/DDBJ databases">
        <authorList>
            <person name="Varghese N."/>
            <person name="Submissions S."/>
        </authorList>
    </citation>
    <scope>NUCLEOTIDE SEQUENCE [LARGE SCALE GENOMIC DNA]</scope>
    <source>
        <strain evidence="4">DSM 17539</strain>
    </source>
</reference>
<evidence type="ECO:0000313" key="3">
    <source>
        <dbReference type="EMBL" id="SHF30690.1"/>
    </source>
</evidence>
<dbReference type="Proteomes" id="UP000184406">
    <property type="component" value="Unassembled WGS sequence"/>
</dbReference>
<comment type="similarity">
    <text evidence="1">Belongs to the universal stress protein A family.</text>
</comment>
<dbReference type="OrthoDB" id="9788959at2"/>
<dbReference type="Pfam" id="PF00582">
    <property type="entry name" value="Usp"/>
    <property type="match status" value="1"/>
</dbReference>
<evidence type="ECO:0000259" key="2">
    <source>
        <dbReference type="Pfam" id="PF00582"/>
    </source>
</evidence>
<accession>A0A1M5AK63</accession>
<dbReference type="Gene3D" id="3.40.50.12370">
    <property type="match status" value="1"/>
</dbReference>
<sequence>MKNILFPTDFSENSWNAIEYALKLFKDAPCNFYVLHVDSLSRSGVESNSFVMPSKGITMALRDNLTDTFARIKTITTNKDHHFIALHEYGNLIDIIRKTVLDKKINLIVMGTKGASGIKETILGSNTGNVMTKVPCNLLMIPEKAEQCIPKEIAFPTDYNIFYSYSILEAISKMLRITKAKLRVVNVTKPGVQLNETQNQNMVYLQDYLLELYEESHSIHNLKHEKAKNAIEQFVVSEKIDMVIMVAKNLNFLQQLLFDTSIKKISFQTSIPLLVMHE</sequence>
<dbReference type="AlphaFoldDB" id="A0A1M5AK63"/>
<dbReference type="CDD" id="cd00293">
    <property type="entry name" value="USP-like"/>
    <property type="match status" value="1"/>
</dbReference>
<organism evidence="3 4">
    <name type="scientific">Arenibacter palladensis</name>
    <dbReference type="NCBI Taxonomy" id="237373"/>
    <lineage>
        <taxon>Bacteria</taxon>
        <taxon>Pseudomonadati</taxon>
        <taxon>Bacteroidota</taxon>
        <taxon>Flavobacteriia</taxon>
        <taxon>Flavobacteriales</taxon>
        <taxon>Flavobacteriaceae</taxon>
        <taxon>Arenibacter</taxon>
    </lineage>
</organism>
<name>A0A1M5AK63_9FLAO</name>
<keyword evidence="4" id="KW-1185">Reference proteome</keyword>
<dbReference type="InterPro" id="IPR006016">
    <property type="entry name" value="UspA"/>
</dbReference>
<proteinExistence type="inferred from homology"/>
<evidence type="ECO:0000313" key="4">
    <source>
        <dbReference type="Proteomes" id="UP000184406"/>
    </source>
</evidence>
<gene>
    <name evidence="3" type="ORF">SAMN03080594_103287</name>
</gene>